<comment type="caution">
    <text evidence="2">The sequence shown here is derived from an EMBL/GenBank/DDBJ whole genome shotgun (WGS) entry which is preliminary data.</text>
</comment>
<dbReference type="Proteomes" id="UP000571183">
    <property type="component" value="Unassembled WGS sequence"/>
</dbReference>
<sequence>MQVMQVDMSNPEQRRAVRDLELLAAAVEAYDAAAVQRVVDACDIAAVAVIAANEINRYRGLQSFLDTPVQQVNGCRCAFLRCAWQAAAKADESKLGGSRAKQ</sequence>
<keyword evidence="3" id="KW-1185">Reference proteome</keyword>
<gene>
    <name evidence="1" type="ORF">F5897_000913</name>
    <name evidence="2" type="ORF">F5897_000921</name>
</gene>
<evidence type="ECO:0000313" key="1">
    <source>
        <dbReference type="EMBL" id="MBB4071605.1"/>
    </source>
</evidence>
<dbReference type="AlphaFoldDB" id="A0A840DPY3"/>
<evidence type="ECO:0000313" key="3">
    <source>
        <dbReference type="Proteomes" id="UP000571183"/>
    </source>
</evidence>
<reference evidence="2" key="1">
    <citation type="submission" date="2020-08" db="EMBL/GenBank/DDBJ databases">
        <title>Sequencing the genomes of 1000 actinobacteria strains.</title>
        <authorList>
            <person name="Klenk H.-P."/>
        </authorList>
    </citation>
    <scope>NUCLEOTIDE SEQUENCE [LARGE SCALE GENOMIC DNA]</scope>
    <source>
        <strain evidence="2">DSM 27064</strain>
    </source>
</reference>
<evidence type="ECO:0000313" key="2">
    <source>
        <dbReference type="EMBL" id="MBB4071609.1"/>
    </source>
</evidence>
<name>A0A840DPY3_9MICO</name>
<accession>A0A840DPY3</accession>
<protein>
    <submittedName>
        <fullName evidence="2">Uncharacterized protein</fullName>
    </submittedName>
</protein>
<dbReference type="RefSeq" id="WP_183304634.1">
    <property type="nucleotide sequence ID" value="NZ_JACIFD010000007.1"/>
</dbReference>
<dbReference type="EMBL" id="JACIFD010000007">
    <property type="protein sequence ID" value="MBB4071605.1"/>
    <property type="molecule type" value="Genomic_DNA"/>
</dbReference>
<dbReference type="EMBL" id="JACIFD010000008">
    <property type="protein sequence ID" value="MBB4071609.1"/>
    <property type="molecule type" value="Genomic_DNA"/>
</dbReference>
<organism evidence="2 3">
    <name type="scientific">Canibacter oris</name>
    <dbReference type="NCBI Taxonomy" id="1365628"/>
    <lineage>
        <taxon>Bacteria</taxon>
        <taxon>Bacillati</taxon>
        <taxon>Actinomycetota</taxon>
        <taxon>Actinomycetes</taxon>
        <taxon>Micrococcales</taxon>
        <taxon>Microbacteriaceae</taxon>
        <taxon>Canibacter</taxon>
    </lineage>
</organism>
<proteinExistence type="predicted"/>